<dbReference type="GO" id="GO:1990504">
    <property type="term" value="P:dense core granule exocytosis"/>
    <property type="evidence" value="ECO:0007669"/>
    <property type="project" value="InterPro"/>
</dbReference>
<evidence type="ECO:0000256" key="7">
    <source>
        <dbReference type="ARBA" id="ARBA00023136"/>
    </source>
</evidence>
<evidence type="ECO:0000256" key="3">
    <source>
        <dbReference type="ARBA" id="ARBA00022483"/>
    </source>
</evidence>
<dbReference type="InterPro" id="IPR057457">
    <property type="entry name" value="CAPS_C2"/>
</dbReference>
<evidence type="ECO:0000256" key="8">
    <source>
        <dbReference type="ARBA" id="ARBA00034103"/>
    </source>
</evidence>
<dbReference type="GO" id="GO:0016079">
    <property type="term" value="P:synaptic vesicle exocytosis"/>
    <property type="evidence" value="ECO:0007669"/>
    <property type="project" value="InterPro"/>
</dbReference>
<dbReference type="InterPro" id="IPR014770">
    <property type="entry name" value="Munc13_1"/>
</dbReference>
<feature type="compositionally biased region" description="Polar residues" evidence="9">
    <location>
        <begin position="34"/>
        <end position="50"/>
    </location>
</feature>
<evidence type="ECO:0000256" key="6">
    <source>
        <dbReference type="ARBA" id="ARBA00023121"/>
    </source>
</evidence>
<evidence type="ECO:0000256" key="1">
    <source>
        <dbReference type="ARBA" id="ARBA00004308"/>
    </source>
</evidence>
<keyword evidence="7" id="KW-0472">Membrane</keyword>
<dbReference type="PROSITE" id="PS50004">
    <property type="entry name" value="C2"/>
    <property type="match status" value="1"/>
</dbReference>
<keyword evidence="6" id="KW-0446">Lipid-binding</keyword>
<dbReference type="AlphaFoldDB" id="A0A8C7HS00"/>
<keyword evidence="5" id="KW-0770">Synapse</keyword>
<comment type="subcellular location">
    <subcellularLocation>
        <location evidence="1">Endomembrane system</location>
    </subcellularLocation>
    <subcellularLocation>
        <location evidence="8">Synapse</location>
    </subcellularLocation>
</comment>
<dbReference type="Gene3D" id="2.30.29.30">
    <property type="entry name" value="Pleckstrin-homology domain (PH domain)/Phosphotyrosine-binding domain (PTB)"/>
    <property type="match status" value="1"/>
</dbReference>
<evidence type="ECO:0000259" key="11">
    <source>
        <dbReference type="PROSITE" id="PS51258"/>
    </source>
</evidence>
<dbReference type="Pfam" id="PF06292">
    <property type="entry name" value="MUN"/>
    <property type="match status" value="2"/>
</dbReference>
<sequence>MLDPSSSEEEADEIVEEEGKEVMAPKTGGARVSPSRTTDSSGGLQPSSRGSSACASNPSPSAASEKEKDDLEKMQREEEERKKRLQLYVFVMRCIAYPFNAKQPTDMARRQQKISKQQLQTVKERFQAFLSGDTQIVADEAFINAVQSYYDIFLKSDRVSRMVQSGGCSASDSREVFKKHIEKRVRSLPEIDGLSKETVLSSWMAKFDTIYRGEDDPRKHQQRMTASAASELILSKDQLYEMFQSILGIKKFEHQLLYNACQLDNPDEQAAQIRRELDGRLQMADQIARFPKFVSKEMEAMFIEELRSSVNLLMANLESMPVSKGGEFKLQKLKRGHNTSIIDMGQEDENTLSKSDVVLSFTLEVVIVEVQGLKSLAPNRIVYCTMEVEGGHKLQTDQAEASKPTWGTQGDFTTTHPLPAVKVKLFTESTGVLALEDKELGRVVLHPTPNSPKQSELHKMSVSKGCPDSDLKIKLAIRMDKPQNMKHCGYLWAIGKNVWKRWKKRFFVLVQVSQYTFAMCSYREKKAEPVELLQLDGYTVDYTDPQPDADRAQKHGMDEFISANPCSFDHSSLFEMVQRLTLDHRLNDSYSCLGWFSPGQVFVMDEYCARNGVRGCHRHLCYLGDLLERAENGAMIDPTLLHYSFAFCASHVHGNRPDGIGTVTVEEKERFEDIKERLRVLLENQITHFRYCFPFGRPEGALKATLSLLERVLMKDIVTPVPQEEVKTVIRKCLEQAALINYQRLSEYAKVEGRLVTPAKKLEDTIRLAELVIEVLQQNEEHHAEAFAWWSDLMVEHAETFLSLYAVDMDAALEVQPPDSWDSFPLFQLLNDFLRTDYNLCNGQFHRHLQDLYAPLVVRYVDLMESSIAQSIHRGFERESWEPVNNGSGTSEDLFWKLDALQTFIRDLHWPEEEFGKHLESRLKLMSSDMIESCVKRTRVAFEAKLQKSSRTTDLRVPQSICTMFNVMVDAKAQSAKLCAMELGQERQYHSQIDALIEETVKEMITLLVAKFVVILESVLAKLSRYDEGTLFSSFLSFTKPGMDIADGYVTFVRHSQDMLRDKVNEEVYVERLFAQWYTSTMNLLGMWLTDRMDLQLHVYQLKILIRVVKKKYRDFRLQGVLDSTLNSKMYDTVRNRLTLEEATASVREGGMSGISMKDSDEDDDDD</sequence>
<feature type="compositionally biased region" description="Acidic residues" evidence="9">
    <location>
        <begin position="1"/>
        <end position="19"/>
    </location>
</feature>
<dbReference type="GeneTree" id="ENSGT00590000083094"/>
<dbReference type="InterPro" id="IPR011993">
    <property type="entry name" value="PH-like_dom_sf"/>
</dbReference>
<feature type="domain" description="MHD1" evidence="11">
    <location>
        <begin position="807"/>
        <end position="938"/>
    </location>
</feature>
<dbReference type="Gene3D" id="1.10.357.50">
    <property type="match status" value="1"/>
</dbReference>
<dbReference type="GO" id="GO:0046872">
    <property type="term" value="F:metal ion binding"/>
    <property type="evidence" value="ECO:0007669"/>
    <property type="project" value="UniProtKB-KW"/>
</dbReference>
<keyword evidence="4" id="KW-0479">Metal-binding</keyword>
<dbReference type="InterPro" id="IPR010439">
    <property type="entry name" value="MUN_dom"/>
</dbReference>
<dbReference type="InterPro" id="IPR033227">
    <property type="entry name" value="CAPS"/>
</dbReference>
<evidence type="ECO:0000256" key="5">
    <source>
        <dbReference type="ARBA" id="ARBA00023018"/>
    </source>
</evidence>
<proteinExistence type="predicted"/>
<keyword evidence="3" id="KW-0268">Exocytosis</keyword>
<dbReference type="GO" id="GO:0098793">
    <property type="term" value="C:presynapse"/>
    <property type="evidence" value="ECO:0007669"/>
    <property type="project" value="GOC"/>
</dbReference>
<dbReference type="GO" id="GO:0008289">
    <property type="term" value="F:lipid binding"/>
    <property type="evidence" value="ECO:0007669"/>
    <property type="project" value="UniProtKB-KW"/>
</dbReference>
<feature type="domain" description="C2" evidence="10">
    <location>
        <begin position="343"/>
        <end position="461"/>
    </location>
</feature>
<dbReference type="Ensembl" id="ENSOKIT00005066604.1">
    <property type="protein sequence ID" value="ENSOKIP00005062682.1"/>
    <property type="gene ID" value="ENSOKIG00005026107.1"/>
</dbReference>
<keyword evidence="13" id="KW-1185">Reference proteome</keyword>
<evidence type="ECO:0000256" key="4">
    <source>
        <dbReference type="ARBA" id="ARBA00022723"/>
    </source>
</evidence>
<dbReference type="Pfam" id="PF25341">
    <property type="entry name" value="C2_CAPS"/>
    <property type="match status" value="1"/>
</dbReference>
<dbReference type="GO" id="GO:0045921">
    <property type="term" value="P:positive regulation of exocytosis"/>
    <property type="evidence" value="ECO:0007669"/>
    <property type="project" value="TreeGrafter"/>
</dbReference>
<dbReference type="GO" id="GO:0012505">
    <property type="term" value="C:endomembrane system"/>
    <property type="evidence" value="ECO:0007669"/>
    <property type="project" value="UniProtKB-SubCell"/>
</dbReference>
<feature type="compositionally biased region" description="Basic and acidic residues" evidence="9">
    <location>
        <begin position="64"/>
        <end position="78"/>
    </location>
</feature>
<feature type="compositionally biased region" description="Low complexity" evidence="9">
    <location>
        <begin position="51"/>
        <end position="63"/>
    </location>
</feature>
<evidence type="ECO:0000313" key="13">
    <source>
        <dbReference type="Proteomes" id="UP000694557"/>
    </source>
</evidence>
<gene>
    <name evidence="12" type="primary">LOC109891016</name>
</gene>
<organism evidence="12 13">
    <name type="scientific">Oncorhynchus kisutch</name>
    <name type="common">Coho salmon</name>
    <name type="synonym">Salmo kisutch</name>
    <dbReference type="NCBI Taxonomy" id="8019"/>
    <lineage>
        <taxon>Eukaryota</taxon>
        <taxon>Metazoa</taxon>
        <taxon>Chordata</taxon>
        <taxon>Craniata</taxon>
        <taxon>Vertebrata</taxon>
        <taxon>Euteleostomi</taxon>
        <taxon>Actinopterygii</taxon>
        <taxon>Neopterygii</taxon>
        <taxon>Teleostei</taxon>
        <taxon>Protacanthopterygii</taxon>
        <taxon>Salmoniformes</taxon>
        <taxon>Salmonidae</taxon>
        <taxon>Salmoninae</taxon>
        <taxon>Oncorhynchus</taxon>
    </lineage>
</organism>
<dbReference type="FunFam" id="1.10.357.50:FF:000002">
    <property type="entry name" value="calcium-dependent secretion activator 2 isoform X7"/>
    <property type="match status" value="1"/>
</dbReference>
<reference evidence="12" key="2">
    <citation type="submission" date="2025-09" db="UniProtKB">
        <authorList>
            <consortium name="Ensembl"/>
        </authorList>
    </citation>
    <scope>IDENTIFICATION</scope>
</reference>
<dbReference type="Proteomes" id="UP000694557">
    <property type="component" value="Unassembled WGS sequence"/>
</dbReference>
<reference evidence="12" key="1">
    <citation type="submission" date="2025-08" db="UniProtKB">
        <authorList>
            <consortium name="Ensembl"/>
        </authorList>
    </citation>
    <scope>IDENTIFICATION</scope>
</reference>
<evidence type="ECO:0000256" key="9">
    <source>
        <dbReference type="SAM" id="MobiDB-lite"/>
    </source>
</evidence>
<dbReference type="PROSITE" id="PS51258">
    <property type="entry name" value="MHD1"/>
    <property type="match status" value="1"/>
</dbReference>
<keyword evidence="2" id="KW-0813">Transport</keyword>
<evidence type="ECO:0000259" key="10">
    <source>
        <dbReference type="PROSITE" id="PS50004"/>
    </source>
</evidence>
<dbReference type="CDD" id="cd01234">
    <property type="entry name" value="PH_CADPS"/>
    <property type="match status" value="1"/>
</dbReference>
<name>A0A8C7HS00_ONCKI</name>
<dbReference type="SMART" id="SM01145">
    <property type="entry name" value="DUF1041"/>
    <property type="match status" value="1"/>
</dbReference>
<dbReference type="PANTHER" id="PTHR12166">
    <property type="entry name" value="CALCIUM-DEPENDENT SECRETION ACTIVATOR"/>
    <property type="match status" value="1"/>
</dbReference>
<protein>
    <submittedName>
        <fullName evidence="12">Ca2+-dependent activator protein for secretion a</fullName>
    </submittedName>
</protein>
<feature type="region of interest" description="Disordered" evidence="9">
    <location>
        <begin position="1"/>
        <end position="78"/>
    </location>
</feature>
<accession>A0A8C7HS00</accession>
<dbReference type="SUPFAM" id="SSF50729">
    <property type="entry name" value="PH domain-like"/>
    <property type="match status" value="1"/>
</dbReference>
<evidence type="ECO:0000313" key="12">
    <source>
        <dbReference type="Ensembl" id="ENSOKIP00005062682.1"/>
    </source>
</evidence>
<dbReference type="InterPro" id="IPR000008">
    <property type="entry name" value="C2_dom"/>
</dbReference>
<evidence type="ECO:0000256" key="2">
    <source>
        <dbReference type="ARBA" id="ARBA00022448"/>
    </source>
</evidence>
<dbReference type="GO" id="GO:0098978">
    <property type="term" value="C:glutamatergic synapse"/>
    <property type="evidence" value="ECO:0007669"/>
    <property type="project" value="TreeGrafter"/>
</dbReference>
<dbReference type="PANTHER" id="PTHR12166:SF6">
    <property type="entry name" value="CALCIUM-DEPENDENT SECRETION ACTIVATOR 1"/>
    <property type="match status" value="1"/>
</dbReference>